<evidence type="ECO:0000256" key="1">
    <source>
        <dbReference type="SAM" id="MobiDB-lite"/>
    </source>
</evidence>
<reference evidence="3" key="1">
    <citation type="journal article" date="2021" name="BMC Genomics">
        <title>Chromosome-level genome assembly and manually-curated proteome of model necrotroph Parastagonospora nodorum Sn15 reveals a genome-wide trove of candidate effector homologs, and redundancy of virulence-related functions within an accessory chromosome.</title>
        <authorList>
            <person name="Bertazzoni S."/>
            <person name="Jones D.A.B."/>
            <person name="Phan H.T."/>
            <person name="Tan K.-C."/>
            <person name="Hane J.K."/>
        </authorList>
    </citation>
    <scope>NUCLEOTIDE SEQUENCE [LARGE SCALE GENOMIC DNA]</scope>
    <source>
        <strain evidence="3">SN15 / ATCC MYA-4574 / FGSC 10173)</strain>
    </source>
</reference>
<dbReference type="Proteomes" id="UP000663193">
    <property type="component" value="Chromosome 11"/>
</dbReference>
<name>A0A7U2F8A0_PHANO</name>
<protein>
    <submittedName>
        <fullName evidence="2">Uncharacterized protein</fullName>
    </submittedName>
</protein>
<accession>A0A7U2F8A0</accession>
<sequence length="163" mass="17941">MLATTSLRLARYRLLASESQNTELTAHDTMRLPIAVREGSLLRFWCRQEEAVEPTPSLRLWRQTSSESLKRGAKRKPSSSCPTSSTQISTESLGLSVHLSCKAAPGFEVRPGFTSQVSRWSPTCDSGSFEWGWDPTPPSGKLRGGRSDRPVTGVWRGSSTVCV</sequence>
<evidence type="ECO:0000313" key="3">
    <source>
        <dbReference type="Proteomes" id="UP000663193"/>
    </source>
</evidence>
<keyword evidence="3" id="KW-1185">Reference proteome</keyword>
<dbReference type="AlphaFoldDB" id="A0A7U2F8A0"/>
<dbReference type="VEuPathDB" id="FungiDB:JI435_415370"/>
<proteinExistence type="predicted"/>
<feature type="region of interest" description="Disordered" evidence="1">
    <location>
        <begin position="63"/>
        <end position="87"/>
    </location>
</feature>
<evidence type="ECO:0000313" key="2">
    <source>
        <dbReference type="EMBL" id="QRD00600.1"/>
    </source>
</evidence>
<gene>
    <name evidence="2" type="ORF">JI435_415370</name>
</gene>
<feature type="compositionally biased region" description="Low complexity" evidence="1">
    <location>
        <begin position="78"/>
        <end position="87"/>
    </location>
</feature>
<dbReference type="EMBL" id="CP069033">
    <property type="protein sequence ID" value="QRD00600.1"/>
    <property type="molecule type" value="Genomic_DNA"/>
</dbReference>
<feature type="region of interest" description="Disordered" evidence="1">
    <location>
        <begin position="131"/>
        <end position="163"/>
    </location>
</feature>
<organism evidence="2 3">
    <name type="scientific">Phaeosphaeria nodorum (strain SN15 / ATCC MYA-4574 / FGSC 10173)</name>
    <name type="common">Glume blotch fungus</name>
    <name type="synonym">Parastagonospora nodorum</name>
    <dbReference type="NCBI Taxonomy" id="321614"/>
    <lineage>
        <taxon>Eukaryota</taxon>
        <taxon>Fungi</taxon>
        <taxon>Dikarya</taxon>
        <taxon>Ascomycota</taxon>
        <taxon>Pezizomycotina</taxon>
        <taxon>Dothideomycetes</taxon>
        <taxon>Pleosporomycetidae</taxon>
        <taxon>Pleosporales</taxon>
        <taxon>Pleosporineae</taxon>
        <taxon>Phaeosphaeriaceae</taxon>
        <taxon>Parastagonospora</taxon>
    </lineage>
</organism>